<feature type="domain" description="G-protein coupled receptors family 1 profile" evidence="10">
    <location>
        <begin position="350"/>
        <end position="466"/>
    </location>
</feature>
<evidence type="ECO:0000256" key="1">
    <source>
        <dbReference type="ARBA" id="ARBA00004370"/>
    </source>
</evidence>
<dbReference type="GO" id="GO:0007204">
    <property type="term" value="P:positive regulation of cytosolic calcium ion concentration"/>
    <property type="evidence" value="ECO:0007669"/>
    <property type="project" value="TreeGrafter"/>
</dbReference>
<feature type="transmembrane region" description="Helical" evidence="9">
    <location>
        <begin position="334"/>
        <end position="360"/>
    </location>
</feature>
<evidence type="ECO:0000259" key="10">
    <source>
        <dbReference type="PROSITE" id="PS50262"/>
    </source>
</evidence>
<feature type="transmembrane region" description="Helical" evidence="9">
    <location>
        <begin position="446"/>
        <end position="465"/>
    </location>
</feature>
<dbReference type="AlphaFoldDB" id="A0AAD5A3Q6"/>
<dbReference type="PROSITE" id="PS50262">
    <property type="entry name" value="G_PROTEIN_RECEP_F1_2"/>
    <property type="match status" value="2"/>
</dbReference>
<evidence type="ECO:0000256" key="4">
    <source>
        <dbReference type="ARBA" id="ARBA00023040"/>
    </source>
</evidence>
<feature type="non-terminal residue" evidence="11">
    <location>
        <position position="466"/>
    </location>
</feature>
<dbReference type="PANTHER" id="PTHR10489">
    <property type="entry name" value="CELL ADHESION MOLECULE"/>
    <property type="match status" value="1"/>
</dbReference>
<dbReference type="InterPro" id="IPR050119">
    <property type="entry name" value="CCR1-9-like"/>
</dbReference>
<dbReference type="PROSITE" id="PS00237">
    <property type="entry name" value="G_PROTEIN_RECEP_F1_1"/>
    <property type="match status" value="1"/>
</dbReference>
<feature type="transmembrane region" description="Helical" evidence="9">
    <location>
        <begin position="222"/>
        <end position="243"/>
    </location>
</feature>
<evidence type="ECO:0000256" key="3">
    <source>
        <dbReference type="ARBA" id="ARBA00022989"/>
    </source>
</evidence>
<feature type="transmembrane region" description="Helical" evidence="9">
    <location>
        <begin position="263"/>
        <end position="282"/>
    </location>
</feature>
<dbReference type="InterPro" id="IPR017452">
    <property type="entry name" value="GPCR_Rhodpsn_7TM"/>
</dbReference>
<organism evidence="11 12">
    <name type="scientific">Silurus asotus</name>
    <name type="common">Amur catfish</name>
    <name type="synonym">Parasilurus asotus</name>
    <dbReference type="NCBI Taxonomy" id="30991"/>
    <lineage>
        <taxon>Eukaryota</taxon>
        <taxon>Metazoa</taxon>
        <taxon>Chordata</taxon>
        <taxon>Craniata</taxon>
        <taxon>Vertebrata</taxon>
        <taxon>Euteleostomi</taxon>
        <taxon>Actinopterygii</taxon>
        <taxon>Neopterygii</taxon>
        <taxon>Teleostei</taxon>
        <taxon>Ostariophysi</taxon>
        <taxon>Siluriformes</taxon>
        <taxon>Siluridae</taxon>
        <taxon>Silurus</taxon>
    </lineage>
</organism>
<keyword evidence="12" id="KW-1185">Reference proteome</keyword>
<evidence type="ECO:0000256" key="5">
    <source>
        <dbReference type="ARBA" id="ARBA00023136"/>
    </source>
</evidence>
<dbReference type="PANTHER" id="PTHR10489:SF730">
    <property type="entry name" value="CHEMOKINE XC RECEPTOR 1"/>
    <property type="match status" value="1"/>
</dbReference>
<dbReference type="Pfam" id="PF00001">
    <property type="entry name" value="7tm_1"/>
    <property type="match status" value="2"/>
</dbReference>
<comment type="similarity">
    <text evidence="8">Belongs to the G-protein coupled receptor 1 family.</text>
</comment>
<feature type="transmembrane region" description="Helical" evidence="9">
    <location>
        <begin position="143"/>
        <end position="162"/>
    </location>
</feature>
<comment type="subcellular location">
    <subcellularLocation>
        <location evidence="1">Membrane</location>
    </subcellularLocation>
</comment>
<dbReference type="GO" id="GO:0019957">
    <property type="term" value="F:C-C chemokine binding"/>
    <property type="evidence" value="ECO:0007669"/>
    <property type="project" value="TreeGrafter"/>
</dbReference>
<evidence type="ECO:0000313" key="12">
    <source>
        <dbReference type="Proteomes" id="UP001205998"/>
    </source>
</evidence>
<dbReference type="GO" id="GO:0019722">
    <property type="term" value="P:calcium-mediated signaling"/>
    <property type="evidence" value="ECO:0007669"/>
    <property type="project" value="TreeGrafter"/>
</dbReference>
<dbReference type="InterPro" id="IPR000276">
    <property type="entry name" value="GPCR_Rhodpsn"/>
</dbReference>
<dbReference type="Gene3D" id="1.20.1070.10">
    <property type="entry name" value="Rhodopsin 7-helix transmembrane proteins"/>
    <property type="match status" value="2"/>
</dbReference>
<accession>A0AAD5A3Q6</accession>
<sequence length="466" mass="53328">SLPSTTHSYEGCSHAPKLWIMDKKKHIAVSIILGIVVILSVVGNIMVIVTSIFYVRLRSLTNIFILNLALSDLLFTVGLPFWVCDYIWHLDLGDALCKVYKFFFFSVGFYSSVVLLGLMTVHRYMVVVHSLSGWKKEPSFTEVFICVWVISILASLPVTVHAKANSYSQGCTYSSNAAFLAIAYKEIIIYMYAYWFIALCYITILQNINRSTTNQGHETTRLAFTLVATYFVFWAPYNIMHFLNILNYPQVRVYMSVKYHFNAVNICNILALTRCCFNPLIYDIQIEKVELFQQAVFFLSLLCFSENSTLMQTTDEYWRYYGLVQEIFFDKSHITVSILLGIVVFLSLVGNILVIVTSIFYVRLRSLTNISILNLALSDLLFTVGLPFWVCDYIWHLDLGDALCKVYKFFCSVGFYSNVVFLVLMSVQHHIAMLHPFSGWNQELSFADVLICSWVISILAALPVIV</sequence>
<protein>
    <submittedName>
        <fullName evidence="11">Chemokine XC receptor 1</fullName>
    </submittedName>
</protein>
<feature type="non-terminal residue" evidence="11">
    <location>
        <position position="1"/>
    </location>
</feature>
<keyword evidence="7 8" id="KW-0807">Transducer</keyword>
<dbReference type="PRINTS" id="PR00237">
    <property type="entry name" value="GPCRRHODOPSN"/>
</dbReference>
<feature type="domain" description="G-protein coupled receptors family 1 profile" evidence="10">
    <location>
        <begin position="43"/>
        <end position="282"/>
    </location>
</feature>
<keyword evidence="4 8" id="KW-0297">G-protein coupled receptor</keyword>
<feature type="transmembrane region" description="Helical" evidence="9">
    <location>
        <begin position="27"/>
        <end position="55"/>
    </location>
</feature>
<evidence type="ECO:0000313" key="11">
    <source>
        <dbReference type="EMBL" id="KAI5609166.1"/>
    </source>
</evidence>
<keyword evidence="3 9" id="KW-1133">Transmembrane helix</keyword>
<gene>
    <name evidence="11" type="ORF">C0J50_6168</name>
</gene>
<feature type="transmembrane region" description="Helical" evidence="9">
    <location>
        <begin position="372"/>
        <end position="395"/>
    </location>
</feature>
<evidence type="ECO:0000256" key="2">
    <source>
        <dbReference type="ARBA" id="ARBA00022692"/>
    </source>
</evidence>
<dbReference type="GO" id="GO:0006955">
    <property type="term" value="P:immune response"/>
    <property type="evidence" value="ECO:0007669"/>
    <property type="project" value="TreeGrafter"/>
</dbReference>
<evidence type="ECO:0000256" key="9">
    <source>
        <dbReference type="SAM" id="Phobius"/>
    </source>
</evidence>
<keyword evidence="2 8" id="KW-0812">Transmembrane</keyword>
<keyword evidence="5 9" id="KW-0472">Membrane</keyword>
<dbReference type="GO" id="GO:0009897">
    <property type="term" value="C:external side of plasma membrane"/>
    <property type="evidence" value="ECO:0007669"/>
    <property type="project" value="TreeGrafter"/>
</dbReference>
<dbReference type="EMBL" id="MU579904">
    <property type="protein sequence ID" value="KAI5609166.1"/>
    <property type="molecule type" value="Genomic_DNA"/>
</dbReference>
<keyword evidence="6 8" id="KW-0675">Receptor</keyword>
<feature type="transmembrane region" description="Helical" evidence="9">
    <location>
        <begin position="407"/>
        <end position="425"/>
    </location>
</feature>
<dbReference type="GO" id="GO:0016493">
    <property type="term" value="F:C-C chemokine receptor activity"/>
    <property type="evidence" value="ECO:0007669"/>
    <property type="project" value="TreeGrafter"/>
</dbReference>
<comment type="caution">
    <text evidence="11">The sequence shown here is derived from an EMBL/GenBank/DDBJ whole genome shotgun (WGS) entry which is preliminary data.</text>
</comment>
<evidence type="ECO:0000256" key="7">
    <source>
        <dbReference type="ARBA" id="ARBA00023224"/>
    </source>
</evidence>
<feature type="transmembrane region" description="Helical" evidence="9">
    <location>
        <begin position="182"/>
        <end position="202"/>
    </location>
</feature>
<proteinExistence type="inferred from homology"/>
<name>A0AAD5A3Q6_SILAS</name>
<evidence type="ECO:0000256" key="8">
    <source>
        <dbReference type="RuleBase" id="RU000688"/>
    </source>
</evidence>
<evidence type="ECO:0000256" key="6">
    <source>
        <dbReference type="ARBA" id="ARBA00023170"/>
    </source>
</evidence>
<feature type="transmembrane region" description="Helical" evidence="9">
    <location>
        <begin position="62"/>
        <end position="82"/>
    </location>
</feature>
<dbReference type="GO" id="GO:0060326">
    <property type="term" value="P:cell chemotaxis"/>
    <property type="evidence" value="ECO:0007669"/>
    <property type="project" value="TreeGrafter"/>
</dbReference>
<dbReference type="SUPFAM" id="SSF81321">
    <property type="entry name" value="Family A G protein-coupled receptor-like"/>
    <property type="match status" value="2"/>
</dbReference>
<feature type="transmembrane region" description="Helical" evidence="9">
    <location>
        <begin position="102"/>
        <end position="122"/>
    </location>
</feature>
<reference evidence="11" key="1">
    <citation type="submission" date="2018-07" db="EMBL/GenBank/DDBJ databases">
        <title>Comparative genomics of catfishes provides insights into carnivory and benthic adaptation.</title>
        <authorList>
            <person name="Zhang Y."/>
            <person name="Wang D."/>
            <person name="Peng Z."/>
            <person name="Zheng S."/>
            <person name="Shao F."/>
            <person name="Tao W."/>
        </authorList>
    </citation>
    <scope>NUCLEOTIDE SEQUENCE</scope>
    <source>
        <strain evidence="11">Chongqing</strain>
    </source>
</reference>
<dbReference type="Proteomes" id="UP001205998">
    <property type="component" value="Unassembled WGS sequence"/>
</dbReference>